<keyword evidence="7 9" id="KW-0675">Receptor</keyword>
<gene>
    <name evidence="12" type="primary">CCR4</name>
</gene>
<keyword evidence="3 9" id="KW-0812">Transmembrane</keyword>
<keyword evidence="8 9" id="KW-0807">Transducer</keyword>
<feature type="transmembrane region" description="Helical" evidence="10">
    <location>
        <begin position="154"/>
        <end position="173"/>
    </location>
</feature>
<dbReference type="GO" id="GO:0019957">
    <property type="term" value="F:C-C chemokine binding"/>
    <property type="evidence" value="ECO:0000318"/>
    <property type="project" value="GO_Central"/>
</dbReference>
<dbReference type="FunFam" id="1.20.1070.10:FF:000026">
    <property type="entry name" value="C-C chemokine receptor type 5"/>
    <property type="match status" value="1"/>
</dbReference>
<evidence type="ECO:0000256" key="8">
    <source>
        <dbReference type="ARBA" id="ARBA00023224"/>
    </source>
</evidence>
<dbReference type="GO" id="GO:0007204">
    <property type="term" value="P:positive regulation of cytosolic calcium ion concentration"/>
    <property type="evidence" value="ECO:0000318"/>
    <property type="project" value="GO_Central"/>
</dbReference>
<reference evidence="12" key="3">
    <citation type="submission" date="2025-09" db="UniProtKB">
        <authorList>
            <consortium name="Ensembl"/>
        </authorList>
    </citation>
    <scope>IDENTIFICATION</scope>
</reference>
<dbReference type="PRINTS" id="PR01109">
    <property type="entry name" value="CHEMOKINER4"/>
</dbReference>
<feature type="domain" description="G-protein coupled receptors family 1 profile" evidence="11">
    <location>
        <begin position="59"/>
        <end position="307"/>
    </location>
</feature>
<feature type="transmembrane region" description="Helical" evidence="10">
    <location>
        <begin position="48"/>
        <end position="68"/>
    </location>
</feature>
<sequence>MTSTSDAATISTGYYPAYSLYDEGYEDGPEPCSKDGVKRFSSWFLPTFYSLVFFLGLAGNTLVLLVLFKYKRLRSMTDIYLLNLAISDLLFVFALPFWSYFVADEWVFGDGLCKFISWVYRTGFYSGIFFIMLMSIDRYFAVVHVVFALKARTVSYGTLASLVVWLVAITASFPELIFSEAKSDYNHTECKSVYGKNDTMWKLFTALETNILGLLIPFMVMLFCYTHIVKTLMHCRNEKKKRAVKMIFAVMIVFFVFWTPYNIVLFLQYLLDVDILTGCSISKNLDYADQVTQTLAFFHCCLNPVIYFFMGQKFKKYIKLFFKNCILTKRLCKPCGLPDTLSFESSSSFRTQSTSEEEAL</sequence>
<evidence type="ECO:0000256" key="10">
    <source>
        <dbReference type="SAM" id="Phobius"/>
    </source>
</evidence>
<evidence type="ECO:0000256" key="5">
    <source>
        <dbReference type="ARBA" id="ARBA00023040"/>
    </source>
</evidence>
<dbReference type="PROSITE" id="PS50262">
    <property type="entry name" value="G_PROTEIN_RECEP_F1_2"/>
    <property type="match status" value="1"/>
</dbReference>
<keyword evidence="2" id="KW-1003">Cell membrane</keyword>
<dbReference type="PROSITE" id="PS00237">
    <property type="entry name" value="G_PROTEIN_RECEP_F1_1"/>
    <property type="match status" value="1"/>
</dbReference>
<dbReference type="InterPro" id="IPR000276">
    <property type="entry name" value="GPCR_Rhodpsn"/>
</dbReference>
<evidence type="ECO:0000256" key="9">
    <source>
        <dbReference type="RuleBase" id="RU000688"/>
    </source>
</evidence>
<reference evidence="12" key="1">
    <citation type="submission" date="2009-12" db="EMBL/GenBank/DDBJ databases">
        <title>The Genome Sequence of Anolis carolinensis (Green Anole Lizard).</title>
        <authorList>
            <consortium name="The Genome Sequencing Platform"/>
            <person name="Di Palma F."/>
            <person name="Alfoldi J."/>
            <person name="Heiman D."/>
            <person name="Young S."/>
            <person name="Grabherr M."/>
            <person name="Johnson J."/>
            <person name="Lander E.S."/>
            <person name="Lindblad-Toh K."/>
        </authorList>
    </citation>
    <scope>NUCLEOTIDE SEQUENCE [LARGE SCALE GENOMIC DNA]</scope>
    <source>
        <strain evidence="12">JBL SC #1</strain>
    </source>
</reference>
<dbReference type="PANTHER" id="PTHR10489">
    <property type="entry name" value="CELL ADHESION MOLECULE"/>
    <property type="match status" value="1"/>
</dbReference>
<dbReference type="InParanoid" id="H9GKK1"/>
<dbReference type="HOGENOM" id="CLU_009579_8_3_1"/>
<dbReference type="GeneID" id="100560081"/>
<dbReference type="AlphaFoldDB" id="H9GKK1"/>
<keyword evidence="13" id="KW-1185">Reference proteome</keyword>
<dbReference type="InterPro" id="IPR050119">
    <property type="entry name" value="CCR1-9-like"/>
</dbReference>
<dbReference type="GO" id="GO:0019722">
    <property type="term" value="P:calcium-mediated signaling"/>
    <property type="evidence" value="ECO:0000318"/>
    <property type="project" value="GO_Central"/>
</dbReference>
<dbReference type="Ensembl" id="ENSACAT00000014042.2">
    <property type="protein sequence ID" value="ENSACAP00000013761.2"/>
    <property type="gene ID" value="ENSACAG00000014037.2"/>
</dbReference>
<evidence type="ECO:0000256" key="7">
    <source>
        <dbReference type="ARBA" id="ARBA00023170"/>
    </source>
</evidence>
<evidence type="ECO:0000256" key="1">
    <source>
        <dbReference type="ARBA" id="ARBA00004651"/>
    </source>
</evidence>
<evidence type="ECO:0000256" key="6">
    <source>
        <dbReference type="ARBA" id="ARBA00023136"/>
    </source>
</evidence>
<dbReference type="GO" id="GO:0060326">
    <property type="term" value="P:cell chemotaxis"/>
    <property type="evidence" value="ECO:0000318"/>
    <property type="project" value="GO_Central"/>
</dbReference>
<name>H9GKK1_ANOCA</name>
<dbReference type="SMART" id="SM01381">
    <property type="entry name" value="7TM_GPCR_Srsx"/>
    <property type="match status" value="1"/>
</dbReference>
<dbReference type="GO" id="GO:0006955">
    <property type="term" value="P:immune response"/>
    <property type="evidence" value="ECO:0000318"/>
    <property type="project" value="GO_Central"/>
</dbReference>
<feature type="transmembrane region" description="Helical" evidence="10">
    <location>
        <begin position="291"/>
        <end position="310"/>
    </location>
</feature>
<keyword evidence="6 10" id="KW-0472">Membrane</keyword>
<accession>H9GKK1</accession>
<dbReference type="PANTHER" id="PTHR10489:SF608">
    <property type="entry name" value="C-C CHEMOKINE RECEPTOR TYPE 4"/>
    <property type="match status" value="1"/>
</dbReference>
<dbReference type="OrthoDB" id="5981253at2759"/>
<dbReference type="Bgee" id="ENSACAG00000014037">
    <property type="expression patterns" value="Expressed in adrenal gland and 1 other cell type or tissue"/>
</dbReference>
<dbReference type="Pfam" id="PF00001">
    <property type="entry name" value="7tm_1"/>
    <property type="match status" value="1"/>
</dbReference>
<evidence type="ECO:0000313" key="13">
    <source>
        <dbReference type="Proteomes" id="UP000001646"/>
    </source>
</evidence>
<dbReference type="GO" id="GO:0048872">
    <property type="term" value="P:homeostasis of number of cells"/>
    <property type="evidence" value="ECO:0007669"/>
    <property type="project" value="Ensembl"/>
</dbReference>
<evidence type="ECO:0000313" key="12">
    <source>
        <dbReference type="Ensembl" id="ENSACAP00000013761.2"/>
    </source>
</evidence>
<proteinExistence type="inferred from homology"/>
<dbReference type="eggNOG" id="KOG3656">
    <property type="taxonomic scope" value="Eukaryota"/>
</dbReference>
<dbReference type="GO" id="GO:1904936">
    <property type="term" value="P:interneuron migration"/>
    <property type="evidence" value="ECO:0007669"/>
    <property type="project" value="Ensembl"/>
</dbReference>
<comment type="similarity">
    <text evidence="9">Belongs to the G-protein coupled receptor 1 family.</text>
</comment>
<organism evidence="12 13">
    <name type="scientific">Anolis carolinensis</name>
    <name type="common">Green anole</name>
    <name type="synonym">American chameleon</name>
    <dbReference type="NCBI Taxonomy" id="28377"/>
    <lineage>
        <taxon>Eukaryota</taxon>
        <taxon>Metazoa</taxon>
        <taxon>Chordata</taxon>
        <taxon>Craniata</taxon>
        <taxon>Vertebrata</taxon>
        <taxon>Euteleostomi</taxon>
        <taxon>Lepidosauria</taxon>
        <taxon>Squamata</taxon>
        <taxon>Bifurcata</taxon>
        <taxon>Unidentata</taxon>
        <taxon>Episquamata</taxon>
        <taxon>Toxicofera</taxon>
        <taxon>Iguania</taxon>
        <taxon>Dactyloidae</taxon>
        <taxon>Anolis</taxon>
    </lineage>
</organism>
<dbReference type="GO" id="GO:0016493">
    <property type="term" value="F:C-C chemokine receptor activity"/>
    <property type="evidence" value="ECO:0000318"/>
    <property type="project" value="GO_Central"/>
</dbReference>
<feature type="transmembrane region" description="Helical" evidence="10">
    <location>
        <begin position="203"/>
        <end position="225"/>
    </location>
</feature>
<dbReference type="GO" id="GO:0009897">
    <property type="term" value="C:external side of plasma membrane"/>
    <property type="evidence" value="ECO:0000318"/>
    <property type="project" value="GO_Central"/>
</dbReference>
<evidence type="ECO:0000259" key="11">
    <source>
        <dbReference type="PROSITE" id="PS50262"/>
    </source>
</evidence>
<dbReference type="Gene3D" id="1.20.1070.10">
    <property type="entry name" value="Rhodopsin 7-helix transmembrane proteins"/>
    <property type="match status" value="1"/>
</dbReference>
<dbReference type="InterPro" id="IPR002239">
    <property type="entry name" value="Chemokine_CCR4"/>
</dbReference>
<evidence type="ECO:0000256" key="2">
    <source>
        <dbReference type="ARBA" id="ARBA00022475"/>
    </source>
</evidence>
<dbReference type="KEGG" id="acs:100560081"/>
<dbReference type="GeneTree" id="ENSGT01020000230359"/>
<dbReference type="SUPFAM" id="SSF81321">
    <property type="entry name" value="Family A G protein-coupled receptor-like"/>
    <property type="match status" value="1"/>
</dbReference>
<dbReference type="PRINTS" id="PR00657">
    <property type="entry name" value="CCCHEMOKINER"/>
</dbReference>
<feature type="transmembrane region" description="Helical" evidence="10">
    <location>
        <begin position="123"/>
        <end position="147"/>
    </location>
</feature>
<dbReference type="CDD" id="cd14984">
    <property type="entry name" value="7tmA_Chemokine_R"/>
    <property type="match status" value="1"/>
</dbReference>
<evidence type="ECO:0000256" key="3">
    <source>
        <dbReference type="ARBA" id="ARBA00022692"/>
    </source>
</evidence>
<reference evidence="12" key="2">
    <citation type="submission" date="2025-08" db="UniProtKB">
        <authorList>
            <consortium name="Ensembl"/>
        </authorList>
    </citation>
    <scope>IDENTIFICATION</scope>
</reference>
<evidence type="ECO:0000256" key="4">
    <source>
        <dbReference type="ARBA" id="ARBA00022989"/>
    </source>
</evidence>
<comment type="subcellular location">
    <subcellularLocation>
        <location evidence="1">Cell membrane</location>
        <topology evidence="1">Multi-pass membrane protein</topology>
    </subcellularLocation>
</comment>
<feature type="transmembrane region" description="Helical" evidence="10">
    <location>
        <begin position="246"/>
        <end position="271"/>
    </location>
</feature>
<keyword evidence="5 9" id="KW-0297">G-protein coupled receptor</keyword>
<protein>
    <submittedName>
        <fullName evidence="12">C-C motif chemokine receptor 4</fullName>
    </submittedName>
</protein>
<dbReference type="PRINTS" id="PR00237">
    <property type="entry name" value="GPCRRHODOPSN"/>
</dbReference>
<dbReference type="GO" id="GO:0006954">
    <property type="term" value="P:inflammatory response"/>
    <property type="evidence" value="ECO:0007669"/>
    <property type="project" value="Ensembl"/>
</dbReference>
<keyword evidence="4 10" id="KW-1133">Transmembrane helix</keyword>
<dbReference type="InterPro" id="IPR017452">
    <property type="entry name" value="GPCR_Rhodpsn_7TM"/>
</dbReference>
<dbReference type="GO" id="GO:0002507">
    <property type="term" value="P:tolerance induction"/>
    <property type="evidence" value="ECO:0007669"/>
    <property type="project" value="Ensembl"/>
</dbReference>
<dbReference type="OMA" id="CKIISWM"/>
<dbReference type="InterPro" id="IPR000355">
    <property type="entry name" value="Chemokine_rcpt"/>
</dbReference>
<feature type="transmembrane region" description="Helical" evidence="10">
    <location>
        <begin position="80"/>
        <end position="103"/>
    </location>
</feature>
<dbReference type="Proteomes" id="UP000001646">
    <property type="component" value="Unplaced"/>
</dbReference>
<dbReference type="STRING" id="28377.ENSACAP00000013761"/>